<proteinExistence type="predicted"/>
<name>A0ABR7L0C9_9PSEU</name>
<dbReference type="Proteomes" id="UP000734823">
    <property type="component" value="Unassembled WGS sequence"/>
</dbReference>
<sequence length="249" mass="28056">MDLSDGCGHCNAPEDLVTLAGDPAAVPDDLVTRFACDTVDHWSSEQWRYLTRRFAPRIAALVRAQKVDPGLALRTLGQWYGDLSSWPSDEREATEDALAAVLEHALERWDPWQLVKLLGGLASVYDDLRPWLARLDAAAGPGAEGGVIRLACHWATDLLWGDSDWFGWWYTDDPVTPVREWTLAARSRVARFAEAHPECKTARDALIAYDCLDRDERSPWVYPRKGWDRWTQWGHPGGFGWLTPSDRAA</sequence>
<comment type="caution">
    <text evidence="1">The sequence shown here is derived from an EMBL/GenBank/DDBJ whole genome shotgun (WGS) entry which is preliminary data.</text>
</comment>
<reference evidence="1 2" key="1">
    <citation type="submission" date="2020-06" db="EMBL/GenBank/DDBJ databases">
        <title>Actinokineospora xiongansis sp. nov., isolated from soil of Baiyangdian.</title>
        <authorList>
            <person name="Zhang X."/>
        </authorList>
    </citation>
    <scope>NUCLEOTIDE SEQUENCE [LARGE SCALE GENOMIC DNA]</scope>
    <source>
        <strain evidence="1 2">HBU206404</strain>
    </source>
</reference>
<organism evidence="1 2">
    <name type="scientific">Actinokineospora xionganensis</name>
    <dbReference type="NCBI Taxonomy" id="2684470"/>
    <lineage>
        <taxon>Bacteria</taxon>
        <taxon>Bacillati</taxon>
        <taxon>Actinomycetota</taxon>
        <taxon>Actinomycetes</taxon>
        <taxon>Pseudonocardiales</taxon>
        <taxon>Pseudonocardiaceae</taxon>
        <taxon>Actinokineospora</taxon>
    </lineage>
</organism>
<evidence type="ECO:0000313" key="1">
    <source>
        <dbReference type="EMBL" id="MBC6446150.1"/>
    </source>
</evidence>
<keyword evidence="2" id="KW-1185">Reference proteome</keyword>
<gene>
    <name evidence="1" type="ORF">GPZ80_03050</name>
</gene>
<protein>
    <submittedName>
        <fullName evidence="1">Uncharacterized protein</fullName>
    </submittedName>
</protein>
<accession>A0ABR7L0C9</accession>
<dbReference type="RefSeq" id="WP_187218185.1">
    <property type="nucleotide sequence ID" value="NZ_JABVED010000001.1"/>
</dbReference>
<evidence type="ECO:0000313" key="2">
    <source>
        <dbReference type="Proteomes" id="UP000734823"/>
    </source>
</evidence>
<dbReference type="EMBL" id="JABVED010000001">
    <property type="protein sequence ID" value="MBC6446150.1"/>
    <property type="molecule type" value="Genomic_DNA"/>
</dbReference>